<evidence type="ECO:0000313" key="2">
    <source>
        <dbReference type="EMBL" id="MDQ0011299.1"/>
    </source>
</evidence>
<dbReference type="InterPro" id="IPR027417">
    <property type="entry name" value="P-loop_NTPase"/>
</dbReference>
<sequence length="263" mass="27884">MMRVWAISNQKGGVGKTTTTVALGSLMAESGKRTLLIDMDPHASLSGYIGVESAAHGSVYDLFGIGGNPLPVRTLVHATQWDRLSVLPASAAMITLDRQIGTRPGMGLVLTHALAELAPDFDHVLLDCPPTLGVLMVNALAASDRLLVPTQTEALALAGLERMLRSLSMIERSRGKPMLRTIVPTLYDARTHASRACLAQLREQYGDAVSEAVIPTDTQIREASAAGVPLASWPAARRGGLAYRRLLDELLALPVSSMTGAAA</sequence>
<name>A0ABT9T201_9GAMM</name>
<dbReference type="PIRSF" id="PIRSF009320">
    <property type="entry name" value="Nuc_binding_HP_1000"/>
    <property type="match status" value="1"/>
</dbReference>
<dbReference type="InterPro" id="IPR050678">
    <property type="entry name" value="DNA_Partitioning_ATPase"/>
</dbReference>
<dbReference type="Proteomes" id="UP001237737">
    <property type="component" value="Unassembled WGS sequence"/>
</dbReference>
<dbReference type="PANTHER" id="PTHR13696">
    <property type="entry name" value="P-LOOP CONTAINING NUCLEOSIDE TRIPHOSPHATE HYDROLASE"/>
    <property type="match status" value="1"/>
</dbReference>
<comment type="caution">
    <text evidence="2">The sequence shown here is derived from an EMBL/GenBank/DDBJ whole genome shotgun (WGS) entry which is preliminary data.</text>
</comment>
<dbReference type="SUPFAM" id="SSF52540">
    <property type="entry name" value="P-loop containing nucleoside triphosphate hydrolases"/>
    <property type="match status" value="1"/>
</dbReference>
<dbReference type="Pfam" id="PF13614">
    <property type="entry name" value="AAA_31"/>
    <property type="match status" value="1"/>
</dbReference>
<dbReference type="Gene3D" id="3.40.50.300">
    <property type="entry name" value="P-loop containing nucleotide triphosphate hydrolases"/>
    <property type="match status" value="1"/>
</dbReference>
<reference evidence="2 3" key="1">
    <citation type="submission" date="2023-07" db="EMBL/GenBank/DDBJ databases">
        <title>Sorghum-associated microbial communities from plants grown in Nebraska, USA.</title>
        <authorList>
            <person name="Schachtman D."/>
        </authorList>
    </citation>
    <scope>NUCLEOTIDE SEQUENCE [LARGE SCALE GENOMIC DNA]</scope>
    <source>
        <strain evidence="2 3">CC60</strain>
    </source>
</reference>
<dbReference type="CDD" id="cd02042">
    <property type="entry name" value="ParAB_family"/>
    <property type="match status" value="1"/>
</dbReference>
<evidence type="ECO:0000313" key="3">
    <source>
        <dbReference type="Proteomes" id="UP001237737"/>
    </source>
</evidence>
<feature type="domain" description="AAA" evidence="1">
    <location>
        <begin position="2"/>
        <end position="173"/>
    </location>
</feature>
<protein>
    <submittedName>
        <fullName evidence="2">Chromosome partitioning protein</fullName>
    </submittedName>
</protein>
<organism evidence="2 3">
    <name type="scientific">Luteibacter jiangsuensis</name>
    <dbReference type="NCBI Taxonomy" id="637577"/>
    <lineage>
        <taxon>Bacteria</taxon>
        <taxon>Pseudomonadati</taxon>
        <taxon>Pseudomonadota</taxon>
        <taxon>Gammaproteobacteria</taxon>
        <taxon>Lysobacterales</taxon>
        <taxon>Rhodanobacteraceae</taxon>
        <taxon>Luteibacter</taxon>
    </lineage>
</organism>
<dbReference type="RefSeq" id="WP_306851658.1">
    <property type="nucleotide sequence ID" value="NZ_JAUSSK010000005.1"/>
</dbReference>
<evidence type="ECO:0000259" key="1">
    <source>
        <dbReference type="Pfam" id="PF13614"/>
    </source>
</evidence>
<dbReference type="InterPro" id="IPR025669">
    <property type="entry name" value="AAA_dom"/>
</dbReference>
<gene>
    <name evidence="2" type="ORF">J2T07_003509</name>
</gene>
<dbReference type="EMBL" id="JAUSSK010000005">
    <property type="protein sequence ID" value="MDQ0011299.1"/>
    <property type="molecule type" value="Genomic_DNA"/>
</dbReference>
<accession>A0ABT9T201</accession>
<keyword evidence="3" id="KW-1185">Reference proteome</keyword>
<proteinExistence type="predicted"/>
<dbReference type="PANTHER" id="PTHR13696:SF69">
    <property type="entry name" value="PLASMID PARTITIONING PROTEIN-RELATED"/>
    <property type="match status" value="1"/>
</dbReference>